<feature type="domain" description="Peptidase M12B" evidence="8">
    <location>
        <begin position="30"/>
        <end position="242"/>
    </location>
</feature>
<evidence type="ECO:0000256" key="7">
    <source>
        <dbReference type="SAM" id="SignalP"/>
    </source>
</evidence>
<dbReference type="PROSITE" id="PS50215">
    <property type="entry name" value="ADAM_MEPRO"/>
    <property type="match status" value="1"/>
</dbReference>
<keyword evidence="5" id="KW-0479">Metal-binding</keyword>
<dbReference type="GO" id="GO:0004222">
    <property type="term" value="F:metalloendopeptidase activity"/>
    <property type="evidence" value="ECO:0007669"/>
    <property type="project" value="InterPro"/>
</dbReference>
<keyword evidence="3 5" id="KW-0862">Zinc</keyword>
<feature type="binding site" evidence="5">
    <location>
        <position position="179"/>
    </location>
    <ligand>
        <name>Zn(2+)</name>
        <dbReference type="ChEBI" id="CHEBI:29105"/>
        <note>catalytic</note>
    </ligand>
</feature>
<dbReference type="PANTHER" id="PTHR11905">
    <property type="entry name" value="ADAM A DISINTEGRIN AND METALLOPROTEASE DOMAIN"/>
    <property type="match status" value="1"/>
</dbReference>
<feature type="binding site" evidence="5">
    <location>
        <position position="183"/>
    </location>
    <ligand>
        <name>Zn(2+)</name>
        <dbReference type="ChEBI" id="CHEBI:29105"/>
        <note>catalytic</note>
    </ligand>
</feature>
<keyword evidence="7" id="KW-0732">Signal</keyword>
<dbReference type="SUPFAM" id="SSF55486">
    <property type="entry name" value="Metalloproteases ('zincins'), catalytic domain"/>
    <property type="match status" value="1"/>
</dbReference>
<evidence type="ECO:0000256" key="4">
    <source>
        <dbReference type="ARBA" id="ARBA00023049"/>
    </source>
</evidence>
<evidence type="ECO:0000256" key="6">
    <source>
        <dbReference type="SAM" id="MobiDB-lite"/>
    </source>
</evidence>
<dbReference type="GO" id="GO:0046872">
    <property type="term" value="F:metal ion binding"/>
    <property type="evidence" value="ECO:0007669"/>
    <property type="project" value="UniProtKB-KW"/>
</dbReference>
<keyword evidence="4" id="KW-0482">Metalloprotease</keyword>
<dbReference type="AlphaFoldDB" id="A0A131Z6W9"/>
<protein>
    <submittedName>
        <fullName evidence="9">Reprolysin</fullName>
    </submittedName>
</protein>
<evidence type="ECO:0000256" key="1">
    <source>
        <dbReference type="ARBA" id="ARBA00022670"/>
    </source>
</evidence>
<feature type="signal peptide" evidence="7">
    <location>
        <begin position="1"/>
        <end position="23"/>
    </location>
</feature>
<dbReference type="PANTHER" id="PTHR11905:SF159">
    <property type="entry name" value="ADAM METALLOPROTEASE"/>
    <property type="match status" value="1"/>
</dbReference>
<dbReference type="Pfam" id="PF01421">
    <property type="entry name" value="Reprolysin"/>
    <property type="match status" value="1"/>
</dbReference>
<keyword evidence="1" id="KW-0645">Protease</keyword>
<sequence>MALYYDAGMLILYIWCWTIAVDARPQSIPLAVEVYVISDYSHTKGLQMLSLNPIEYVETYMYKVSLDLKQLQPPVQVALVGYNTTSQENAEYISFTKAGYLDADGTVLKLRQYAGNSTSVQQSDLVILLTESRIVDVSANVPAPEMLGIAPFEGICSTYSVAVVRDMAGWYSGVHSTVHEMGHLFGSYHDGENTSIICPAEHGYIMSPKSHGEHSDQFSDCSQTAISEYISSEAATCLRYAASKTAIGVYPQRIPSSTLEKHRRHGKPSNHDVGKAF</sequence>
<evidence type="ECO:0000256" key="5">
    <source>
        <dbReference type="PROSITE-ProRule" id="PRU00276"/>
    </source>
</evidence>
<dbReference type="GO" id="GO:0006509">
    <property type="term" value="P:membrane protein ectodomain proteolysis"/>
    <property type="evidence" value="ECO:0007669"/>
    <property type="project" value="TreeGrafter"/>
</dbReference>
<organism evidence="9">
    <name type="scientific">Rhipicephalus appendiculatus</name>
    <name type="common">Brown ear tick</name>
    <dbReference type="NCBI Taxonomy" id="34631"/>
    <lineage>
        <taxon>Eukaryota</taxon>
        <taxon>Metazoa</taxon>
        <taxon>Ecdysozoa</taxon>
        <taxon>Arthropoda</taxon>
        <taxon>Chelicerata</taxon>
        <taxon>Arachnida</taxon>
        <taxon>Acari</taxon>
        <taxon>Parasitiformes</taxon>
        <taxon>Ixodida</taxon>
        <taxon>Ixodoidea</taxon>
        <taxon>Ixodidae</taxon>
        <taxon>Rhipicephalinae</taxon>
        <taxon>Rhipicephalus</taxon>
        <taxon>Rhipicephalus</taxon>
    </lineage>
</organism>
<dbReference type="Gene3D" id="3.40.390.10">
    <property type="entry name" value="Collagenase (Catalytic Domain)"/>
    <property type="match status" value="1"/>
</dbReference>
<accession>A0A131Z6W9</accession>
<feature type="chain" id="PRO_5007286889" evidence="7">
    <location>
        <begin position="24"/>
        <end position="277"/>
    </location>
</feature>
<feature type="active site" evidence="5">
    <location>
        <position position="180"/>
    </location>
</feature>
<evidence type="ECO:0000256" key="2">
    <source>
        <dbReference type="ARBA" id="ARBA00022801"/>
    </source>
</evidence>
<comment type="caution">
    <text evidence="5">Lacks conserved residue(s) required for the propagation of feature annotation.</text>
</comment>
<keyword evidence="2" id="KW-0378">Hydrolase</keyword>
<reference evidence="9" key="1">
    <citation type="journal article" date="2016" name="Ticks Tick Borne Dis.">
        <title>De novo assembly and annotation of the salivary gland transcriptome of Rhipicephalus appendiculatus male and female ticks during blood feeding.</title>
        <authorList>
            <person name="de Castro M.H."/>
            <person name="de Klerk D."/>
            <person name="Pienaar R."/>
            <person name="Latif A.A."/>
            <person name="Rees D.J."/>
            <person name="Mans B.J."/>
        </authorList>
    </citation>
    <scope>NUCLEOTIDE SEQUENCE</scope>
    <source>
        <tissue evidence="9">Salivary glands</tissue>
    </source>
</reference>
<feature type="binding site" evidence="5">
    <location>
        <position position="189"/>
    </location>
    <ligand>
        <name>Zn(2+)</name>
        <dbReference type="ChEBI" id="CHEBI:29105"/>
        <note>catalytic</note>
    </ligand>
</feature>
<evidence type="ECO:0000256" key="3">
    <source>
        <dbReference type="ARBA" id="ARBA00022833"/>
    </source>
</evidence>
<evidence type="ECO:0000259" key="8">
    <source>
        <dbReference type="PROSITE" id="PS50215"/>
    </source>
</evidence>
<dbReference type="EMBL" id="GEDV01001829">
    <property type="protein sequence ID" value="JAP86728.1"/>
    <property type="molecule type" value="Transcribed_RNA"/>
</dbReference>
<feature type="region of interest" description="Disordered" evidence="6">
    <location>
        <begin position="256"/>
        <end position="277"/>
    </location>
</feature>
<dbReference type="InterPro" id="IPR001590">
    <property type="entry name" value="Peptidase_M12B"/>
</dbReference>
<name>A0A131Z6W9_RHIAP</name>
<proteinExistence type="predicted"/>
<evidence type="ECO:0000313" key="9">
    <source>
        <dbReference type="EMBL" id="JAP86728.1"/>
    </source>
</evidence>
<dbReference type="InterPro" id="IPR024079">
    <property type="entry name" value="MetalloPept_cat_dom_sf"/>
</dbReference>